<dbReference type="InterPro" id="IPR004358">
    <property type="entry name" value="Sig_transdc_His_kin-like_C"/>
</dbReference>
<proteinExistence type="predicted"/>
<keyword evidence="3" id="KW-0808">Transferase</keyword>
<keyword evidence="5" id="KW-0902">Two-component regulatory system</keyword>
<dbReference type="SUPFAM" id="SSF47384">
    <property type="entry name" value="Homodimeric domain of signal transducing histidine kinase"/>
    <property type="match status" value="1"/>
</dbReference>
<dbReference type="InterPro" id="IPR003594">
    <property type="entry name" value="HATPase_dom"/>
</dbReference>
<evidence type="ECO:0000313" key="7">
    <source>
        <dbReference type="EMBL" id="RXR29992.1"/>
    </source>
</evidence>
<keyword evidence="4 7" id="KW-0418">Kinase</keyword>
<dbReference type="EC" id="2.7.13.3" evidence="2"/>
<protein>
    <recommendedName>
        <fullName evidence="2">histidine kinase</fullName>
        <ecNumber evidence="2">2.7.13.3</ecNumber>
    </recommendedName>
</protein>
<dbReference type="EMBL" id="SBKP01000003">
    <property type="protein sequence ID" value="RXR29992.1"/>
    <property type="molecule type" value="Genomic_DNA"/>
</dbReference>
<dbReference type="GO" id="GO:0000155">
    <property type="term" value="F:phosphorelay sensor kinase activity"/>
    <property type="evidence" value="ECO:0007669"/>
    <property type="project" value="InterPro"/>
</dbReference>
<accession>A0A4Q1KK35</accession>
<sequence length="457" mass="48507">MPRSGALLLRLGPADHILSADDAILMLQAQAGGASDGRIAVPQIAAVARLARRLNILIARPLLIGGDHSDIRLWVRARPVEGGVELGFSEWQEVPHLPLSENAALRAAEIALAADGAEWRTDAQMRFLHAGDTLEFVAAGDEFAATFPESAGGEHPLAAAIAAHRPFFGLEARGGPDARLIALSGHPLFDADGSFLGYRGKASSVEETQRTVLPDTSAHTSAAQPLPAGPTIPDFGKRLDLALRQPLTRIIANAETIKSRVEGPIRGDYAAYAADIADAGRHLMELVDDLADLQAIDRPNFTVAQEDIDLADIARRAAGLLGVKAADRGLRIEAPKADEHAPAIGEFRRALQIAVNLLGNAVRYSPEQSIIWLRAETDGGVASLVVADQGRGIALEDQQRVFEKFERLGREDVSGTGLGLYISRRLARAMAGDITIDSAPGQGARFVLTLPAAGTPE</sequence>
<dbReference type="PANTHER" id="PTHR43711">
    <property type="entry name" value="TWO-COMPONENT HISTIDINE KINASE"/>
    <property type="match status" value="1"/>
</dbReference>
<organism evidence="7 8">
    <name type="scientific">Sphingobium fluviale</name>
    <dbReference type="NCBI Taxonomy" id="2506423"/>
    <lineage>
        <taxon>Bacteria</taxon>
        <taxon>Pseudomonadati</taxon>
        <taxon>Pseudomonadota</taxon>
        <taxon>Alphaproteobacteria</taxon>
        <taxon>Sphingomonadales</taxon>
        <taxon>Sphingomonadaceae</taxon>
        <taxon>Sphingobium</taxon>
    </lineage>
</organism>
<comment type="caution">
    <text evidence="7">The sequence shown here is derived from an EMBL/GenBank/DDBJ whole genome shotgun (WGS) entry which is preliminary data.</text>
</comment>
<dbReference type="Proteomes" id="UP000290958">
    <property type="component" value="Unassembled WGS sequence"/>
</dbReference>
<comment type="catalytic activity">
    <reaction evidence="1">
        <text>ATP + protein L-histidine = ADP + protein N-phospho-L-histidine.</text>
        <dbReference type="EC" id="2.7.13.3"/>
    </reaction>
</comment>
<dbReference type="OrthoDB" id="7933832at2"/>
<keyword evidence="8" id="KW-1185">Reference proteome</keyword>
<gene>
    <name evidence="7" type="ORF">EQG66_05535</name>
</gene>
<dbReference type="Gene3D" id="3.30.565.10">
    <property type="entry name" value="Histidine kinase-like ATPase, C-terminal domain"/>
    <property type="match status" value="1"/>
</dbReference>
<name>A0A4Q1KK35_9SPHN</name>
<dbReference type="Pfam" id="PF02518">
    <property type="entry name" value="HATPase_c"/>
    <property type="match status" value="1"/>
</dbReference>
<dbReference type="PANTHER" id="PTHR43711:SF26">
    <property type="entry name" value="SENSOR HISTIDINE KINASE RCSC"/>
    <property type="match status" value="1"/>
</dbReference>
<dbReference type="RefSeq" id="WP_129403557.1">
    <property type="nucleotide sequence ID" value="NZ_SBKP01000003.1"/>
</dbReference>
<dbReference type="InterPro" id="IPR036097">
    <property type="entry name" value="HisK_dim/P_sf"/>
</dbReference>
<evidence type="ECO:0000256" key="3">
    <source>
        <dbReference type="ARBA" id="ARBA00022679"/>
    </source>
</evidence>
<dbReference type="Gene3D" id="1.10.287.130">
    <property type="match status" value="1"/>
</dbReference>
<dbReference type="InterPro" id="IPR036890">
    <property type="entry name" value="HATPase_C_sf"/>
</dbReference>
<feature type="domain" description="Histidine kinase" evidence="6">
    <location>
        <begin position="238"/>
        <end position="454"/>
    </location>
</feature>
<evidence type="ECO:0000313" key="8">
    <source>
        <dbReference type="Proteomes" id="UP000290958"/>
    </source>
</evidence>
<evidence type="ECO:0000256" key="2">
    <source>
        <dbReference type="ARBA" id="ARBA00012438"/>
    </source>
</evidence>
<dbReference type="SMART" id="SM00387">
    <property type="entry name" value="HATPase_c"/>
    <property type="match status" value="1"/>
</dbReference>
<evidence type="ECO:0000259" key="6">
    <source>
        <dbReference type="PROSITE" id="PS50109"/>
    </source>
</evidence>
<dbReference type="InterPro" id="IPR050736">
    <property type="entry name" value="Sensor_HK_Regulatory"/>
</dbReference>
<evidence type="ECO:0000256" key="4">
    <source>
        <dbReference type="ARBA" id="ARBA00022777"/>
    </source>
</evidence>
<dbReference type="SUPFAM" id="SSF55874">
    <property type="entry name" value="ATPase domain of HSP90 chaperone/DNA topoisomerase II/histidine kinase"/>
    <property type="match status" value="1"/>
</dbReference>
<dbReference type="PROSITE" id="PS50109">
    <property type="entry name" value="HIS_KIN"/>
    <property type="match status" value="1"/>
</dbReference>
<reference evidence="8" key="1">
    <citation type="submission" date="2019-01" db="EMBL/GenBank/DDBJ databases">
        <title>Cytophagaceae bacterium strain CAR-16.</title>
        <authorList>
            <person name="Chen W.-M."/>
        </authorList>
    </citation>
    <scope>NUCLEOTIDE SEQUENCE [LARGE SCALE GENOMIC DNA]</scope>
    <source>
        <strain evidence="8">CHR27</strain>
    </source>
</reference>
<dbReference type="InterPro" id="IPR005467">
    <property type="entry name" value="His_kinase_dom"/>
</dbReference>
<evidence type="ECO:0000256" key="5">
    <source>
        <dbReference type="ARBA" id="ARBA00023012"/>
    </source>
</evidence>
<dbReference type="PRINTS" id="PR00344">
    <property type="entry name" value="BCTRLSENSOR"/>
</dbReference>
<evidence type="ECO:0000256" key="1">
    <source>
        <dbReference type="ARBA" id="ARBA00000085"/>
    </source>
</evidence>
<dbReference type="AlphaFoldDB" id="A0A4Q1KK35"/>